<dbReference type="Proteomes" id="UP000639772">
    <property type="component" value="Chromosome 12"/>
</dbReference>
<reference evidence="1 2" key="1">
    <citation type="journal article" date="2020" name="Nat. Food">
        <title>A phased Vanilla planifolia genome enables genetic improvement of flavour and production.</title>
        <authorList>
            <person name="Hasing T."/>
            <person name="Tang H."/>
            <person name="Brym M."/>
            <person name="Khazi F."/>
            <person name="Huang T."/>
            <person name="Chambers A.H."/>
        </authorList>
    </citation>
    <scope>NUCLEOTIDE SEQUENCE [LARGE SCALE GENOMIC DNA]</scope>
    <source>
        <tissue evidence="1">Leaf</tissue>
    </source>
</reference>
<dbReference type="EMBL" id="JADCNM010000012">
    <property type="protein sequence ID" value="KAG0460277.1"/>
    <property type="molecule type" value="Genomic_DNA"/>
</dbReference>
<gene>
    <name evidence="1" type="ORF">HPP92_023405</name>
</gene>
<dbReference type="OrthoDB" id="650808at2759"/>
<organism evidence="1 2">
    <name type="scientific">Vanilla planifolia</name>
    <name type="common">Vanilla</name>
    <dbReference type="NCBI Taxonomy" id="51239"/>
    <lineage>
        <taxon>Eukaryota</taxon>
        <taxon>Viridiplantae</taxon>
        <taxon>Streptophyta</taxon>
        <taxon>Embryophyta</taxon>
        <taxon>Tracheophyta</taxon>
        <taxon>Spermatophyta</taxon>
        <taxon>Magnoliopsida</taxon>
        <taxon>Liliopsida</taxon>
        <taxon>Asparagales</taxon>
        <taxon>Orchidaceae</taxon>
        <taxon>Vanilloideae</taxon>
        <taxon>Vanilleae</taxon>
        <taxon>Vanilla</taxon>
    </lineage>
</organism>
<accession>A0A835PZD9</accession>
<protein>
    <submittedName>
        <fullName evidence="1">Uncharacterized protein</fullName>
    </submittedName>
</protein>
<sequence length="119" mass="13517">MEGLIPLLYKAIRRRTTRRHYRSLSSAAFGSDPEVDDGFLSTRPKKLSGLPEETRILGFLTPPPPPKVGGLWKEKDVEKLRRTTSLQEFHHGGRKPPLAEDCEALRRHGSVLSCFRNRP</sequence>
<evidence type="ECO:0000313" key="2">
    <source>
        <dbReference type="Proteomes" id="UP000639772"/>
    </source>
</evidence>
<evidence type="ECO:0000313" key="1">
    <source>
        <dbReference type="EMBL" id="KAG0460277.1"/>
    </source>
</evidence>
<comment type="caution">
    <text evidence="1">The sequence shown here is derived from an EMBL/GenBank/DDBJ whole genome shotgun (WGS) entry which is preliminary data.</text>
</comment>
<dbReference type="AlphaFoldDB" id="A0A835PZD9"/>
<name>A0A835PZD9_VANPL</name>
<proteinExistence type="predicted"/>